<feature type="region of interest" description="Disordered" evidence="12">
    <location>
        <begin position="319"/>
        <end position="348"/>
    </location>
</feature>
<dbReference type="OrthoDB" id="1431934at2759"/>
<comment type="similarity">
    <text evidence="10">Belongs to the RBR family. RNF14 subfamily.</text>
</comment>
<evidence type="ECO:0000259" key="13">
    <source>
        <dbReference type="PROSITE" id="PS50089"/>
    </source>
</evidence>
<dbReference type="Pfam" id="PF01485">
    <property type="entry name" value="IBR"/>
    <property type="match status" value="1"/>
</dbReference>
<evidence type="ECO:0000256" key="7">
    <source>
        <dbReference type="ARBA" id="ARBA00022771"/>
    </source>
</evidence>
<dbReference type="PROSITE" id="PS51873">
    <property type="entry name" value="TRIAD"/>
    <property type="match status" value="1"/>
</dbReference>
<dbReference type="Pfam" id="PF00097">
    <property type="entry name" value="zf-C3HC4"/>
    <property type="match status" value="1"/>
</dbReference>
<dbReference type="FunCoup" id="A0A5J5F8J6">
    <property type="interactions" value="169"/>
</dbReference>
<comment type="catalytic activity">
    <reaction evidence="1">
        <text>[E2 ubiquitin-conjugating enzyme]-S-ubiquitinyl-L-cysteine + [acceptor protein]-L-lysine = [E2 ubiquitin-conjugating enzyme]-L-cysteine + [acceptor protein]-N(6)-ubiquitinyl-L-lysine.</text>
        <dbReference type="EC" id="2.3.2.31"/>
    </reaction>
</comment>
<dbReference type="EMBL" id="VXIS01000017">
    <property type="protein sequence ID" value="KAA8913137.1"/>
    <property type="molecule type" value="Genomic_DNA"/>
</dbReference>
<proteinExistence type="inferred from homology"/>
<evidence type="ECO:0000256" key="2">
    <source>
        <dbReference type="ARBA" id="ARBA00004906"/>
    </source>
</evidence>
<dbReference type="SMART" id="SM00591">
    <property type="entry name" value="RWD"/>
    <property type="match status" value="1"/>
</dbReference>
<dbReference type="Pfam" id="PF26200">
    <property type="entry name" value="Rcat_RNF216"/>
    <property type="match status" value="1"/>
</dbReference>
<accession>A0A5J5F8J6</accession>
<dbReference type="InterPro" id="IPR002867">
    <property type="entry name" value="IBR_dom"/>
</dbReference>
<evidence type="ECO:0000259" key="15">
    <source>
        <dbReference type="PROSITE" id="PS51873"/>
    </source>
</evidence>
<keyword evidence="4" id="KW-0808">Transferase</keyword>
<dbReference type="PROSITE" id="PS00518">
    <property type="entry name" value="ZF_RING_1"/>
    <property type="match status" value="1"/>
</dbReference>
<dbReference type="AlphaFoldDB" id="A0A5J5F8J6"/>
<reference evidence="16 17" key="1">
    <citation type="submission" date="2019-09" db="EMBL/GenBank/DDBJ databases">
        <title>Draft genome of the ectomycorrhizal ascomycete Sphaerosporella brunnea.</title>
        <authorList>
            <consortium name="DOE Joint Genome Institute"/>
            <person name="Benucci G.M."/>
            <person name="Marozzi G."/>
            <person name="Antonielli L."/>
            <person name="Sanchez S."/>
            <person name="Marco P."/>
            <person name="Wang X."/>
            <person name="Falini L.B."/>
            <person name="Barry K."/>
            <person name="Haridas S."/>
            <person name="Lipzen A."/>
            <person name="Labutti K."/>
            <person name="Grigoriev I.V."/>
            <person name="Murat C."/>
            <person name="Martin F."/>
            <person name="Albertini E."/>
            <person name="Donnini D."/>
            <person name="Bonito G."/>
        </authorList>
    </citation>
    <scope>NUCLEOTIDE SEQUENCE [LARGE SCALE GENOMIC DNA]</scope>
    <source>
        <strain evidence="16 17">Sb_GMNB300</strain>
    </source>
</reference>
<evidence type="ECO:0000256" key="5">
    <source>
        <dbReference type="ARBA" id="ARBA00022723"/>
    </source>
</evidence>
<dbReference type="Gene3D" id="3.10.110.10">
    <property type="entry name" value="Ubiquitin Conjugating Enzyme"/>
    <property type="match status" value="1"/>
</dbReference>
<keyword evidence="8" id="KW-0833">Ubl conjugation pathway</keyword>
<dbReference type="Pfam" id="PF05773">
    <property type="entry name" value="RWD"/>
    <property type="match status" value="1"/>
</dbReference>
<evidence type="ECO:0000256" key="4">
    <source>
        <dbReference type="ARBA" id="ARBA00022679"/>
    </source>
</evidence>
<dbReference type="Gene3D" id="1.20.120.1750">
    <property type="match status" value="1"/>
</dbReference>
<dbReference type="InterPro" id="IPR031127">
    <property type="entry name" value="E3_UB_ligase_RBR"/>
</dbReference>
<dbReference type="PANTHER" id="PTHR11685">
    <property type="entry name" value="RBR FAMILY RING FINGER AND IBR DOMAIN-CONTAINING"/>
    <property type="match status" value="1"/>
</dbReference>
<organism evidence="16 17">
    <name type="scientific">Sphaerosporella brunnea</name>
    <dbReference type="NCBI Taxonomy" id="1250544"/>
    <lineage>
        <taxon>Eukaryota</taxon>
        <taxon>Fungi</taxon>
        <taxon>Dikarya</taxon>
        <taxon>Ascomycota</taxon>
        <taxon>Pezizomycotina</taxon>
        <taxon>Pezizomycetes</taxon>
        <taxon>Pezizales</taxon>
        <taxon>Pyronemataceae</taxon>
        <taxon>Sphaerosporella</taxon>
    </lineage>
</organism>
<dbReference type="InterPro" id="IPR018957">
    <property type="entry name" value="Znf_C3HC4_RING-type"/>
</dbReference>
<evidence type="ECO:0000256" key="12">
    <source>
        <dbReference type="SAM" id="MobiDB-lite"/>
    </source>
</evidence>
<evidence type="ECO:0000256" key="1">
    <source>
        <dbReference type="ARBA" id="ARBA00001798"/>
    </source>
</evidence>
<evidence type="ECO:0000256" key="6">
    <source>
        <dbReference type="ARBA" id="ARBA00022737"/>
    </source>
</evidence>
<dbReference type="GO" id="GO:0016567">
    <property type="term" value="P:protein ubiquitination"/>
    <property type="evidence" value="ECO:0007669"/>
    <property type="project" value="InterPro"/>
</dbReference>
<dbReference type="InterPro" id="IPR013083">
    <property type="entry name" value="Znf_RING/FYVE/PHD"/>
</dbReference>
<name>A0A5J5F8J6_9PEZI</name>
<dbReference type="SMART" id="SM00647">
    <property type="entry name" value="IBR"/>
    <property type="match status" value="2"/>
</dbReference>
<comment type="caution">
    <text evidence="16">The sequence shown here is derived from an EMBL/GenBank/DDBJ whole genome shotgun (WGS) entry which is preliminary data.</text>
</comment>
<evidence type="ECO:0000313" key="16">
    <source>
        <dbReference type="EMBL" id="KAA8913137.1"/>
    </source>
</evidence>
<dbReference type="InterPro" id="IPR047548">
    <property type="entry name" value="Rcat_RBR_RNF14"/>
</dbReference>
<feature type="domain" description="RING-type" evidence="15">
    <location>
        <begin position="170"/>
        <end position="457"/>
    </location>
</feature>
<dbReference type="InterPro" id="IPR006575">
    <property type="entry name" value="RWD_dom"/>
</dbReference>
<dbReference type="CDD" id="cd23820">
    <property type="entry name" value="RWD_RNF14"/>
    <property type="match status" value="1"/>
</dbReference>
<evidence type="ECO:0000256" key="11">
    <source>
        <dbReference type="PROSITE-ProRule" id="PRU00175"/>
    </source>
</evidence>
<evidence type="ECO:0000256" key="8">
    <source>
        <dbReference type="ARBA" id="ARBA00022786"/>
    </source>
</evidence>
<dbReference type="GO" id="GO:0008270">
    <property type="term" value="F:zinc ion binding"/>
    <property type="evidence" value="ECO:0007669"/>
    <property type="project" value="UniProtKB-KW"/>
</dbReference>
<dbReference type="EC" id="2.3.2.31" evidence="3"/>
<dbReference type="PROSITE" id="PS50908">
    <property type="entry name" value="RWD"/>
    <property type="match status" value="1"/>
</dbReference>
<sequence>MPQLLTHEALSESDDERAQELGTIASIFPEELTILTFTSGILNLAVTPLQPLATTSPSSGETPVLLEHLPPVKLQFSLPEAYPAAAPPTLELSTTPAWLLPEKLSAITQQCLDLWEELGHGQVVWAIVDHLQQCAERAFDVAAPFCVSDELHAELVEFNEKTKHEIFNKGTYDCGICLEPKKGTVCHALRSCGHVFCRPCLRDYYVGLIKEGDVNSVRCSDRSCVKSSTRPPPTQPPDNPDDPEAAQRAVALASLPATLPPEELTDIGVPADLVTRYVAMKKKKALEKDPNTIYCAQKWCQAPSRASVELLEETMKRNGSGYWLPDRGATPAAPAKKPKTAEEGQDHPSPLREKLQVCSVCSFAFCRVCLASWHGDFQICKSIDGKLTKEELANEEYLRLNTTPCPTCQSPVIKSHGCNHMICACDTHFCFLCSAYLAAENPYVHFNTRGTECFQRLWEGEEGDLENHLAWPAEMG</sequence>
<evidence type="ECO:0000256" key="10">
    <source>
        <dbReference type="ARBA" id="ARBA00044508"/>
    </source>
</evidence>
<dbReference type="InterPro" id="IPR001841">
    <property type="entry name" value="Znf_RING"/>
</dbReference>
<keyword evidence="6" id="KW-0677">Repeat</keyword>
<keyword evidence="17" id="KW-1185">Reference proteome</keyword>
<dbReference type="FunFam" id="3.30.40.10:FF:000416">
    <property type="entry name" value="RBR-type E3 ubiquitin transferase"/>
    <property type="match status" value="1"/>
</dbReference>
<dbReference type="InParanoid" id="A0A5J5F8J6"/>
<dbReference type="CDD" id="cd20354">
    <property type="entry name" value="Rcat_RBR_RNF14"/>
    <property type="match status" value="1"/>
</dbReference>
<keyword evidence="9" id="KW-0862">Zinc</keyword>
<dbReference type="SUPFAM" id="SSF54495">
    <property type="entry name" value="UBC-like"/>
    <property type="match status" value="1"/>
</dbReference>
<dbReference type="InterPro" id="IPR044066">
    <property type="entry name" value="TRIAD_supradom"/>
</dbReference>
<dbReference type="GO" id="GO:0061630">
    <property type="term" value="F:ubiquitin protein ligase activity"/>
    <property type="evidence" value="ECO:0007669"/>
    <property type="project" value="UniProtKB-EC"/>
</dbReference>
<evidence type="ECO:0000256" key="3">
    <source>
        <dbReference type="ARBA" id="ARBA00012251"/>
    </source>
</evidence>
<keyword evidence="5" id="KW-0479">Metal-binding</keyword>
<feature type="region of interest" description="Disordered" evidence="12">
    <location>
        <begin position="223"/>
        <end position="245"/>
    </location>
</feature>
<evidence type="ECO:0000313" key="17">
    <source>
        <dbReference type="Proteomes" id="UP000326924"/>
    </source>
</evidence>
<protein>
    <recommendedName>
        <fullName evidence="3">RBR-type E3 ubiquitin transferase</fullName>
        <ecNumber evidence="3">2.3.2.31</ecNumber>
    </recommendedName>
</protein>
<keyword evidence="7 11" id="KW-0863">Zinc-finger</keyword>
<comment type="pathway">
    <text evidence="2">Protein modification; protein ubiquitination.</text>
</comment>
<feature type="domain" description="RWD" evidence="14">
    <location>
        <begin position="19"/>
        <end position="138"/>
    </location>
</feature>
<evidence type="ECO:0000259" key="14">
    <source>
        <dbReference type="PROSITE" id="PS50908"/>
    </source>
</evidence>
<dbReference type="Proteomes" id="UP000326924">
    <property type="component" value="Unassembled WGS sequence"/>
</dbReference>
<feature type="domain" description="RING-type" evidence="13">
    <location>
        <begin position="174"/>
        <end position="219"/>
    </location>
</feature>
<dbReference type="PROSITE" id="PS50089">
    <property type="entry name" value="ZF_RING_2"/>
    <property type="match status" value="1"/>
</dbReference>
<dbReference type="SUPFAM" id="SSF57850">
    <property type="entry name" value="RING/U-box"/>
    <property type="match status" value="2"/>
</dbReference>
<evidence type="ECO:0000256" key="9">
    <source>
        <dbReference type="ARBA" id="ARBA00022833"/>
    </source>
</evidence>
<dbReference type="InterPro" id="IPR017907">
    <property type="entry name" value="Znf_RING_CS"/>
</dbReference>
<feature type="compositionally biased region" description="Basic and acidic residues" evidence="12">
    <location>
        <begin position="339"/>
        <end position="348"/>
    </location>
</feature>
<gene>
    <name evidence="16" type="ORF">FN846DRAFT_903069</name>
</gene>
<dbReference type="Gene3D" id="3.30.40.10">
    <property type="entry name" value="Zinc/RING finger domain, C3HC4 (zinc finger)"/>
    <property type="match status" value="1"/>
</dbReference>
<dbReference type="InterPro" id="IPR016135">
    <property type="entry name" value="UBQ-conjugating_enzyme/RWD"/>
</dbReference>